<dbReference type="AlphaFoldDB" id="A0A1Y2G7P3"/>
<evidence type="ECO:0000256" key="5">
    <source>
        <dbReference type="ARBA" id="ARBA00023212"/>
    </source>
</evidence>
<comment type="similarity">
    <text evidence="2 6">Belongs to the profilin family.</text>
</comment>
<dbReference type="InParanoid" id="A0A1Y2G7P3"/>
<reference evidence="7 8" key="1">
    <citation type="submission" date="2016-07" db="EMBL/GenBank/DDBJ databases">
        <title>Pervasive Adenine N6-methylation of Active Genes in Fungi.</title>
        <authorList>
            <consortium name="DOE Joint Genome Institute"/>
            <person name="Mondo S.J."/>
            <person name="Dannebaum R.O."/>
            <person name="Kuo R.C."/>
            <person name="Labutti K."/>
            <person name="Haridas S."/>
            <person name="Kuo A."/>
            <person name="Salamov A."/>
            <person name="Ahrendt S.R."/>
            <person name="Lipzen A."/>
            <person name="Sullivan W."/>
            <person name="Andreopoulos W.B."/>
            <person name="Clum A."/>
            <person name="Lindquist E."/>
            <person name="Daum C."/>
            <person name="Ramamoorthy G.K."/>
            <person name="Gryganskyi A."/>
            <person name="Culley D."/>
            <person name="Magnuson J.K."/>
            <person name="James T.Y."/>
            <person name="O'Malley M.A."/>
            <person name="Stajich J.E."/>
            <person name="Spatafora J.W."/>
            <person name="Visel A."/>
            <person name="Grigoriev I.V."/>
        </authorList>
    </citation>
    <scope>NUCLEOTIDE SEQUENCE [LARGE SCALE GENOMIC DNA]</scope>
    <source>
        <strain evidence="7 8">NRRL 3116</strain>
    </source>
</reference>
<evidence type="ECO:0000313" key="8">
    <source>
        <dbReference type="Proteomes" id="UP000193648"/>
    </source>
</evidence>
<evidence type="ECO:0000256" key="6">
    <source>
        <dbReference type="RuleBase" id="RU003909"/>
    </source>
</evidence>
<evidence type="ECO:0000256" key="3">
    <source>
        <dbReference type="ARBA" id="ARBA00022490"/>
    </source>
</evidence>
<protein>
    <recommendedName>
        <fullName evidence="6">Profilin</fullName>
    </recommendedName>
</protein>
<organism evidence="7 8">
    <name type="scientific">Lobosporangium transversale</name>
    <dbReference type="NCBI Taxonomy" id="64571"/>
    <lineage>
        <taxon>Eukaryota</taxon>
        <taxon>Fungi</taxon>
        <taxon>Fungi incertae sedis</taxon>
        <taxon>Mucoromycota</taxon>
        <taxon>Mortierellomycotina</taxon>
        <taxon>Mortierellomycetes</taxon>
        <taxon>Mortierellales</taxon>
        <taxon>Mortierellaceae</taxon>
        <taxon>Lobosporangium</taxon>
    </lineage>
</organism>
<dbReference type="SUPFAM" id="SSF55770">
    <property type="entry name" value="Profilin (actin-binding protein)"/>
    <property type="match status" value="1"/>
</dbReference>
<gene>
    <name evidence="7" type="ORF">BCR41DRAFT_314577</name>
</gene>
<evidence type="ECO:0000256" key="2">
    <source>
        <dbReference type="ARBA" id="ARBA00010058"/>
    </source>
</evidence>
<evidence type="ECO:0000256" key="1">
    <source>
        <dbReference type="ARBA" id="ARBA00004245"/>
    </source>
</evidence>
<keyword evidence="3" id="KW-0963">Cytoplasm</keyword>
<comment type="subcellular location">
    <subcellularLocation>
        <location evidence="1">Cytoplasm</location>
        <location evidence="1">Cytoskeleton</location>
    </subcellularLocation>
</comment>
<dbReference type="Proteomes" id="UP000193648">
    <property type="component" value="Unassembled WGS sequence"/>
</dbReference>
<dbReference type="OrthoDB" id="421374at2759"/>
<dbReference type="GO" id="GO:0005938">
    <property type="term" value="C:cell cortex"/>
    <property type="evidence" value="ECO:0007669"/>
    <property type="project" value="TreeGrafter"/>
</dbReference>
<name>A0A1Y2G7P3_9FUNG</name>
<dbReference type="InterPro" id="IPR036140">
    <property type="entry name" value="PFN_sf"/>
</dbReference>
<proteinExistence type="inferred from homology"/>
<dbReference type="RefSeq" id="XP_021875677.1">
    <property type="nucleotide sequence ID" value="XM_022021179.1"/>
</dbReference>
<keyword evidence="8" id="KW-1185">Reference proteome</keyword>
<dbReference type="SMART" id="SM00392">
    <property type="entry name" value="PROF"/>
    <property type="match status" value="1"/>
</dbReference>
<dbReference type="GO" id="GO:0005856">
    <property type="term" value="C:cytoskeleton"/>
    <property type="evidence" value="ECO:0007669"/>
    <property type="project" value="UniProtKB-SubCell"/>
</dbReference>
<dbReference type="Pfam" id="PF00235">
    <property type="entry name" value="Profilin"/>
    <property type="match status" value="1"/>
</dbReference>
<evidence type="ECO:0000313" key="7">
    <source>
        <dbReference type="EMBL" id="ORY98248.1"/>
    </source>
</evidence>
<accession>A0A1Y2G7P3</accession>
<keyword evidence="4 6" id="KW-0009">Actin-binding</keyword>
<dbReference type="PANTHER" id="PTHR11604">
    <property type="entry name" value="PROFILIN"/>
    <property type="match status" value="1"/>
</dbReference>
<dbReference type="STRING" id="64571.A0A1Y2G7P3"/>
<keyword evidence="5" id="KW-0206">Cytoskeleton</keyword>
<dbReference type="GeneID" id="33563023"/>
<dbReference type="PANTHER" id="PTHR11604:SF0">
    <property type="entry name" value="PROFILIN"/>
    <property type="match status" value="1"/>
</dbReference>
<dbReference type="InterPro" id="IPR005455">
    <property type="entry name" value="PFN_euk"/>
</dbReference>
<dbReference type="EMBL" id="MCFF01000072">
    <property type="protein sequence ID" value="ORY98248.1"/>
    <property type="molecule type" value="Genomic_DNA"/>
</dbReference>
<evidence type="ECO:0000256" key="4">
    <source>
        <dbReference type="ARBA" id="ARBA00023203"/>
    </source>
</evidence>
<dbReference type="Gene3D" id="3.30.450.30">
    <property type="entry name" value="Dynein light chain 2a, cytoplasmic"/>
    <property type="match status" value="1"/>
</dbReference>
<dbReference type="GO" id="GO:0003785">
    <property type="term" value="F:actin monomer binding"/>
    <property type="evidence" value="ECO:0007669"/>
    <property type="project" value="TreeGrafter"/>
</dbReference>
<sequence>MSSFAALIDDKFIKTGKVTKAAILGIDGSISALSSNFELNESEAKMIVAAFDGSTGGLRIEGKMFEVEKSHKKNSIHATCNDEIGSGVVCVKTGMVILIGYYDHKVNPIECIEVVESVAEDMANGNV</sequence>
<dbReference type="InterPro" id="IPR048278">
    <property type="entry name" value="PFN"/>
</dbReference>
<comment type="caution">
    <text evidence="7">The sequence shown here is derived from an EMBL/GenBank/DDBJ whole genome shotgun (WGS) entry which is preliminary data.</text>
</comment>